<name>A0A7G7G9U4_9BACT</name>
<dbReference type="RefSeq" id="WP_185270410.1">
    <property type="nucleotide sequence ID" value="NZ_CP055156.1"/>
</dbReference>
<organism evidence="1 2">
    <name type="scientific">Adhaeribacter swui</name>
    <dbReference type="NCBI Taxonomy" id="2086471"/>
    <lineage>
        <taxon>Bacteria</taxon>
        <taxon>Pseudomonadati</taxon>
        <taxon>Bacteroidota</taxon>
        <taxon>Cytophagia</taxon>
        <taxon>Cytophagales</taxon>
        <taxon>Hymenobacteraceae</taxon>
        <taxon>Adhaeribacter</taxon>
    </lineage>
</organism>
<keyword evidence="2" id="KW-1185">Reference proteome</keyword>
<evidence type="ECO:0000313" key="2">
    <source>
        <dbReference type="Proteomes" id="UP000515237"/>
    </source>
</evidence>
<sequence length="319" mass="37338">MIKKGTKPIDFFDYKNIAGRSGRMKRHYKGIVVRFEPEPDQMELFVDIPLFNHEKCPLEILVSLDANEIEEKSKTRLDEFRSYPQDLQELLKTNSGVSIKGQLDIIKKIESNLDYYHNLLSWRTYPPDFDSLSIIIELCWNTLATQSDRALYIEKIGRISARWLASFTRSYTRLRSIPSVISHYINQEFWINKIPDLQERTDIASYSILYISRHWFDYKLPKWITTISNIQEHVFTKHNLQPGSFTYFASNLENGFLHSNSATLLEYDIPASAINKLRRVIPIDQSAETIIKSLNELTDEELNTFSLIQYEINKIRSAL</sequence>
<dbReference type="AlphaFoldDB" id="A0A7G7G9U4"/>
<dbReference type="Proteomes" id="UP000515237">
    <property type="component" value="Chromosome"/>
</dbReference>
<proteinExistence type="predicted"/>
<reference evidence="1 2" key="1">
    <citation type="journal article" date="2018" name="Int. J. Syst. Evol. Microbiol.">
        <title>Adhaeribacter swui sp. nov., isolated from wet mud.</title>
        <authorList>
            <person name="Kim D.U."/>
            <person name="Kim K.W."/>
            <person name="Kang M.S."/>
            <person name="Kim J.Y."/>
            <person name="Jang J.H."/>
            <person name="Kim M.K."/>
        </authorList>
    </citation>
    <scope>NUCLEOTIDE SEQUENCE [LARGE SCALE GENOMIC DNA]</scope>
    <source>
        <strain evidence="1 2">KCTC 52873</strain>
    </source>
</reference>
<dbReference type="EMBL" id="CP055156">
    <property type="protein sequence ID" value="QNF33928.1"/>
    <property type="molecule type" value="Genomic_DNA"/>
</dbReference>
<accession>A0A7G7G9U4</accession>
<evidence type="ECO:0000313" key="1">
    <source>
        <dbReference type="EMBL" id="QNF33928.1"/>
    </source>
</evidence>
<gene>
    <name evidence="1" type="ORF">HUW51_14790</name>
</gene>
<protein>
    <submittedName>
        <fullName evidence="1">Uncharacterized protein</fullName>
    </submittedName>
</protein>
<dbReference type="KEGG" id="aswu:HUW51_14790"/>